<dbReference type="Proteomes" id="UP000663193">
    <property type="component" value="Chromosome 2"/>
</dbReference>
<keyword evidence="3" id="KW-1185">Reference proteome</keyword>
<feature type="region of interest" description="Disordered" evidence="1">
    <location>
        <begin position="140"/>
        <end position="161"/>
    </location>
</feature>
<sequence length="161" mass="17597">MVKSGGYTVSGAATKMHFSDGFRGLRSAQQGSPSLLAYDKSTEWSCSMVLKAHRHVPRLSMERPPIATANCALLPLLLGSTLSGCTSLAGNRPRNKTLEDLLFEIFQHMCTVGCRTPLLFPVVHASHQHCYFWAGSAARGAADDSPFDRRDLPPDKMSEMD</sequence>
<dbReference type="EMBL" id="CP069024">
    <property type="protein sequence ID" value="QRC91845.1"/>
    <property type="molecule type" value="Genomic_DNA"/>
</dbReference>
<feature type="compositionally biased region" description="Basic and acidic residues" evidence="1">
    <location>
        <begin position="146"/>
        <end position="161"/>
    </location>
</feature>
<proteinExistence type="predicted"/>
<dbReference type="VEuPathDB" id="FungiDB:JI435_020320"/>
<accession>A0A7U2HU13</accession>
<dbReference type="AlphaFoldDB" id="A0A7U2HU13"/>
<reference evidence="3" key="1">
    <citation type="journal article" date="2021" name="BMC Genomics">
        <title>Chromosome-level genome assembly and manually-curated proteome of model necrotroph Parastagonospora nodorum Sn15 reveals a genome-wide trove of candidate effector homologs, and redundancy of virulence-related functions within an accessory chromosome.</title>
        <authorList>
            <person name="Bertazzoni S."/>
            <person name="Jones D.A.B."/>
            <person name="Phan H.T."/>
            <person name="Tan K.-C."/>
            <person name="Hane J.K."/>
        </authorList>
    </citation>
    <scope>NUCLEOTIDE SEQUENCE [LARGE SCALE GENOMIC DNA]</scope>
    <source>
        <strain evidence="3">SN15 / ATCC MYA-4574 / FGSC 10173)</strain>
    </source>
</reference>
<evidence type="ECO:0000256" key="1">
    <source>
        <dbReference type="SAM" id="MobiDB-lite"/>
    </source>
</evidence>
<name>A0A7U2HU13_PHANO</name>
<evidence type="ECO:0000313" key="3">
    <source>
        <dbReference type="Proteomes" id="UP000663193"/>
    </source>
</evidence>
<evidence type="ECO:0000313" key="2">
    <source>
        <dbReference type="EMBL" id="QRC91845.1"/>
    </source>
</evidence>
<organism evidence="2 3">
    <name type="scientific">Phaeosphaeria nodorum (strain SN15 / ATCC MYA-4574 / FGSC 10173)</name>
    <name type="common">Glume blotch fungus</name>
    <name type="synonym">Parastagonospora nodorum</name>
    <dbReference type="NCBI Taxonomy" id="321614"/>
    <lineage>
        <taxon>Eukaryota</taxon>
        <taxon>Fungi</taxon>
        <taxon>Dikarya</taxon>
        <taxon>Ascomycota</taxon>
        <taxon>Pezizomycotina</taxon>
        <taxon>Dothideomycetes</taxon>
        <taxon>Pleosporomycetidae</taxon>
        <taxon>Pleosporales</taxon>
        <taxon>Pleosporineae</taxon>
        <taxon>Phaeosphaeriaceae</taxon>
        <taxon>Parastagonospora</taxon>
    </lineage>
</organism>
<protein>
    <submittedName>
        <fullName evidence="2">Uncharacterized protein</fullName>
    </submittedName>
</protein>
<gene>
    <name evidence="2" type="ORF">JI435_020320</name>
</gene>